<dbReference type="Gene3D" id="1.10.1220.10">
    <property type="entry name" value="Met repressor-like"/>
    <property type="match status" value="1"/>
</dbReference>
<gene>
    <name evidence="2" type="ORF">A2161_16160</name>
</gene>
<dbReference type="InterPro" id="IPR053853">
    <property type="entry name" value="FitA-like_RHH"/>
</dbReference>
<dbReference type="GO" id="GO:0006355">
    <property type="term" value="P:regulation of DNA-templated transcription"/>
    <property type="evidence" value="ECO:0007669"/>
    <property type="project" value="InterPro"/>
</dbReference>
<dbReference type="Pfam" id="PF22513">
    <property type="entry name" value="FitA-like_RHH"/>
    <property type="match status" value="1"/>
</dbReference>
<evidence type="ECO:0000313" key="3">
    <source>
        <dbReference type="Proteomes" id="UP000179266"/>
    </source>
</evidence>
<sequence length="81" mass="9189">MPVNLSIKNVPDHIAERLRNRATKNHRSLQGELMAILEEIVTAEQPLTAQEFLASIRLSGLETPDEATKIIRNDRDVRSRT</sequence>
<dbReference type="Proteomes" id="UP000179266">
    <property type="component" value="Unassembled WGS sequence"/>
</dbReference>
<organism evidence="2 3">
    <name type="scientific">Candidatus Schekmanbacteria bacterium RBG_13_48_7</name>
    <dbReference type="NCBI Taxonomy" id="1817878"/>
    <lineage>
        <taxon>Bacteria</taxon>
        <taxon>Candidatus Schekmaniibacteriota</taxon>
    </lineage>
</organism>
<proteinExistence type="predicted"/>
<evidence type="ECO:0000313" key="2">
    <source>
        <dbReference type="EMBL" id="OGL44679.1"/>
    </source>
</evidence>
<dbReference type="AlphaFoldDB" id="A0A1F7RSZ9"/>
<comment type="caution">
    <text evidence="2">The sequence shown here is derived from an EMBL/GenBank/DDBJ whole genome shotgun (WGS) entry which is preliminary data.</text>
</comment>
<evidence type="ECO:0000259" key="1">
    <source>
        <dbReference type="Pfam" id="PF22513"/>
    </source>
</evidence>
<dbReference type="SUPFAM" id="SSF47598">
    <property type="entry name" value="Ribbon-helix-helix"/>
    <property type="match status" value="1"/>
</dbReference>
<accession>A0A1F7RSZ9</accession>
<protein>
    <recommendedName>
        <fullName evidence="1">Antitoxin FitA-like ribbon-helix-helix domain-containing protein</fullName>
    </recommendedName>
</protein>
<dbReference type="InterPro" id="IPR013321">
    <property type="entry name" value="Arc_rbn_hlx_hlx"/>
</dbReference>
<name>A0A1F7RSZ9_9BACT</name>
<feature type="domain" description="Antitoxin FitA-like ribbon-helix-helix" evidence="1">
    <location>
        <begin position="4"/>
        <end position="40"/>
    </location>
</feature>
<dbReference type="EMBL" id="MGDD01000212">
    <property type="protein sequence ID" value="OGL44679.1"/>
    <property type="molecule type" value="Genomic_DNA"/>
</dbReference>
<dbReference type="InterPro" id="IPR010985">
    <property type="entry name" value="Ribbon_hlx_hlx"/>
</dbReference>
<reference evidence="2 3" key="1">
    <citation type="journal article" date="2016" name="Nat. Commun.">
        <title>Thousands of microbial genomes shed light on interconnected biogeochemical processes in an aquifer system.</title>
        <authorList>
            <person name="Anantharaman K."/>
            <person name="Brown C.T."/>
            <person name="Hug L.A."/>
            <person name="Sharon I."/>
            <person name="Castelle C.J."/>
            <person name="Probst A.J."/>
            <person name="Thomas B.C."/>
            <person name="Singh A."/>
            <person name="Wilkins M.J."/>
            <person name="Karaoz U."/>
            <person name="Brodie E.L."/>
            <person name="Williams K.H."/>
            <person name="Hubbard S.S."/>
            <person name="Banfield J.F."/>
        </authorList>
    </citation>
    <scope>NUCLEOTIDE SEQUENCE [LARGE SCALE GENOMIC DNA]</scope>
</reference>